<proteinExistence type="predicted"/>
<organism evidence="2 5">
    <name type="scientific">Cupriavidus taiwanensis</name>
    <dbReference type="NCBI Taxonomy" id="164546"/>
    <lineage>
        <taxon>Bacteria</taxon>
        <taxon>Pseudomonadati</taxon>
        <taxon>Pseudomonadota</taxon>
        <taxon>Betaproteobacteria</taxon>
        <taxon>Burkholderiales</taxon>
        <taxon>Burkholderiaceae</taxon>
        <taxon>Cupriavidus</taxon>
    </lineage>
</organism>
<feature type="region of interest" description="Disordered" evidence="1">
    <location>
        <begin position="1"/>
        <end position="28"/>
    </location>
</feature>
<geneLocation type="plasmid" evidence="3">
    <name>CBM2636p</name>
</geneLocation>
<accession>A0A375F7W9</accession>
<dbReference type="AlphaFoldDB" id="A0A375F7W9"/>
<dbReference type="Proteomes" id="UP000254259">
    <property type="component" value="Plasmid CBM2636p"/>
</dbReference>
<geneLocation type="plasmid" evidence="5">
    <name>cbm2589_p</name>
</geneLocation>
<keyword evidence="3" id="KW-0614">Plasmid</keyword>
<geneLocation type="plasmid" evidence="4">
    <name>cbm2636p</name>
</geneLocation>
<protein>
    <submittedName>
        <fullName evidence="2">Uncharacterized protein</fullName>
    </submittedName>
</protein>
<gene>
    <name evidence="2" type="ORF">CBM2589_P230006</name>
    <name evidence="3" type="ORF">CBM2636_P20200</name>
</gene>
<evidence type="ECO:0000313" key="4">
    <source>
        <dbReference type="Proteomes" id="UP000254259"/>
    </source>
</evidence>
<evidence type="ECO:0000256" key="1">
    <source>
        <dbReference type="SAM" id="MobiDB-lite"/>
    </source>
</evidence>
<reference evidence="4 5" key="1">
    <citation type="submission" date="2018-01" db="EMBL/GenBank/DDBJ databases">
        <authorList>
            <person name="Clerissi C."/>
        </authorList>
    </citation>
    <scope>NUCLEOTIDE SEQUENCE [LARGE SCALE GENOMIC DNA]</scope>
    <source>
        <strain evidence="2">Cupriavidus taiwanensis STM 3521</strain>
        <strain evidence="3">Cupriavidus taiwanensis SWF 66322</strain>
        <plasmid evidence="5">cbm2589_p</plasmid>
        <plasmid evidence="3">CBM2636p</plasmid>
        <plasmid evidence="4">cbm2636p</plasmid>
    </source>
</reference>
<dbReference type="EMBL" id="LT984815">
    <property type="protein sequence ID" value="SPD69513.1"/>
    <property type="molecule type" value="Genomic_DNA"/>
</dbReference>
<name>A0A375F7W9_9BURK</name>
<evidence type="ECO:0000313" key="3">
    <source>
        <dbReference type="EMBL" id="SPD69513.1"/>
    </source>
</evidence>
<evidence type="ECO:0000313" key="2">
    <source>
        <dbReference type="EMBL" id="SOY75846.1"/>
    </source>
</evidence>
<feature type="compositionally biased region" description="Polar residues" evidence="1">
    <location>
        <begin position="1"/>
        <end position="16"/>
    </location>
</feature>
<dbReference type="Proteomes" id="UP000256297">
    <property type="component" value="Plasmid CBM2589_p"/>
</dbReference>
<evidence type="ECO:0000313" key="5">
    <source>
        <dbReference type="Proteomes" id="UP000256297"/>
    </source>
</evidence>
<sequence>MSSSSMENITQHTTKNMARHNQRGLRKGPPLFAAMLDTATLPYPMPPRDALKFLHFLA</sequence>
<dbReference type="EMBL" id="OFSP01000055">
    <property type="protein sequence ID" value="SOY75846.1"/>
    <property type="molecule type" value="Genomic_DNA"/>
</dbReference>
<feature type="compositionally biased region" description="Basic residues" evidence="1">
    <location>
        <begin position="17"/>
        <end position="26"/>
    </location>
</feature>